<proteinExistence type="inferred from homology"/>
<dbReference type="EMBL" id="BMOS01000002">
    <property type="protein sequence ID" value="GGN50153.1"/>
    <property type="molecule type" value="Genomic_DNA"/>
</dbReference>
<keyword evidence="8" id="KW-1003">Cell membrane</keyword>
<dbReference type="GO" id="GO:0046933">
    <property type="term" value="F:proton-transporting ATP synthase activity, rotational mechanism"/>
    <property type="evidence" value="ECO:0007669"/>
    <property type="project" value="UniProtKB-UniRule"/>
</dbReference>
<dbReference type="Gene3D" id="1.10.520.20">
    <property type="entry name" value="N-terminal domain of the delta subunit of the F1F0-ATP synthase"/>
    <property type="match status" value="1"/>
</dbReference>
<evidence type="ECO:0000256" key="2">
    <source>
        <dbReference type="ARBA" id="ARBA00022448"/>
    </source>
</evidence>
<dbReference type="InterPro" id="IPR000711">
    <property type="entry name" value="ATPase_OSCP/dsu"/>
</dbReference>
<dbReference type="SUPFAM" id="SSF47928">
    <property type="entry name" value="N-terminal domain of the delta subunit of the F1F0-ATP synthase"/>
    <property type="match status" value="1"/>
</dbReference>
<keyword evidence="10" id="KW-1185">Reference proteome</keyword>
<evidence type="ECO:0000256" key="4">
    <source>
        <dbReference type="ARBA" id="ARBA00023065"/>
    </source>
</evidence>
<dbReference type="InterPro" id="IPR026015">
    <property type="entry name" value="ATP_synth_OSCP/delta_N_sf"/>
</dbReference>
<accession>A0A917XSY4</accession>
<keyword evidence="4 8" id="KW-0406">Ion transport</keyword>
<evidence type="ECO:0000256" key="1">
    <source>
        <dbReference type="ARBA" id="ARBA00004370"/>
    </source>
</evidence>
<organism evidence="9 10">
    <name type="scientific">Oceanobacillus indicireducens</name>
    <dbReference type="NCBI Taxonomy" id="1004261"/>
    <lineage>
        <taxon>Bacteria</taxon>
        <taxon>Bacillati</taxon>
        <taxon>Bacillota</taxon>
        <taxon>Bacilli</taxon>
        <taxon>Bacillales</taxon>
        <taxon>Bacillaceae</taxon>
        <taxon>Oceanobacillus</taxon>
    </lineage>
</organism>
<dbReference type="AlphaFoldDB" id="A0A917XSY4"/>
<dbReference type="NCBIfam" id="NF004403">
    <property type="entry name" value="PRK05758.2-4"/>
    <property type="match status" value="1"/>
</dbReference>
<reference evidence="9" key="1">
    <citation type="journal article" date="2014" name="Int. J. Syst. Evol. Microbiol.">
        <title>Complete genome sequence of Corynebacterium casei LMG S-19264T (=DSM 44701T), isolated from a smear-ripened cheese.</title>
        <authorList>
            <consortium name="US DOE Joint Genome Institute (JGI-PGF)"/>
            <person name="Walter F."/>
            <person name="Albersmeier A."/>
            <person name="Kalinowski J."/>
            <person name="Ruckert C."/>
        </authorList>
    </citation>
    <scope>NUCLEOTIDE SEQUENCE</scope>
    <source>
        <strain evidence="9">JCM 17251</strain>
    </source>
</reference>
<evidence type="ECO:0000313" key="10">
    <source>
        <dbReference type="Proteomes" id="UP000624041"/>
    </source>
</evidence>
<comment type="function">
    <text evidence="8">F(1)F(0) ATP synthase produces ATP from ADP in the presence of a proton or sodium gradient. F-type ATPases consist of two structural domains, F(1) containing the extramembraneous catalytic core and F(0) containing the membrane proton channel, linked together by a central stalk and a peripheral stalk. During catalysis, ATP synthesis in the catalytic domain of F(1) is coupled via a rotary mechanism of the central stalk subunits to proton translocation.</text>
</comment>
<evidence type="ECO:0000256" key="5">
    <source>
        <dbReference type="ARBA" id="ARBA00023136"/>
    </source>
</evidence>
<evidence type="ECO:0000256" key="7">
    <source>
        <dbReference type="ARBA" id="ARBA00023310"/>
    </source>
</evidence>
<dbReference type="GO" id="GO:0045259">
    <property type="term" value="C:proton-transporting ATP synthase complex"/>
    <property type="evidence" value="ECO:0007669"/>
    <property type="project" value="UniProtKB-KW"/>
</dbReference>
<sequence length="181" mass="20419">MSEVVVAKRYADALFQLALEKSTLDQFVDDLKVVRDVFQTNEDLNAFLLHPRVNGEQKEQLVTKSFKGLHTDVVNTVKLLVQRHRTMLIPSIVETFIKRVNDAKGIEVATVYSVRELTADEKHNLKISFAKRIGKTTLEFENVIDPSLVGGIKIRVGNTIYDGSVSGKLRRIERKIAVANK</sequence>
<keyword evidence="6 8" id="KW-0139">CF(1)</keyword>
<dbReference type="PRINTS" id="PR00125">
    <property type="entry name" value="ATPASEDELTA"/>
</dbReference>
<evidence type="ECO:0000256" key="8">
    <source>
        <dbReference type="HAMAP-Rule" id="MF_01416"/>
    </source>
</evidence>
<protein>
    <recommendedName>
        <fullName evidence="8">ATP synthase subunit delta</fullName>
    </recommendedName>
    <alternativeName>
        <fullName evidence="8">ATP synthase F(1) sector subunit delta</fullName>
    </alternativeName>
    <alternativeName>
        <fullName evidence="8">F-type ATPase subunit delta</fullName>
        <shortName evidence="8">F-ATPase subunit delta</shortName>
    </alternativeName>
</protein>
<dbReference type="RefSeq" id="WP_156854269.1">
    <property type="nucleotide sequence ID" value="NZ_BMOS01000002.1"/>
</dbReference>
<evidence type="ECO:0000313" key="9">
    <source>
        <dbReference type="EMBL" id="GGN50153.1"/>
    </source>
</evidence>
<comment type="subcellular location">
    <subcellularLocation>
        <location evidence="8">Cell membrane</location>
        <topology evidence="8">Peripheral membrane protein</topology>
    </subcellularLocation>
    <subcellularLocation>
        <location evidence="1">Membrane</location>
    </subcellularLocation>
</comment>
<evidence type="ECO:0000256" key="3">
    <source>
        <dbReference type="ARBA" id="ARBA00022781"/>
    </source>
</evidence>
<keyword evidence="7 8" id="KW-0066">ATP synthesis</keyword>
<comment type="caution">
    <text evidence="9">The sequence shown here is derived from an EMBL/GenBank/DDBJ whole genome shotgun (WGS) entry which is preliminary data.</text>
</comment>
<dbReference type="Pfam" id="PF00213">
    <property type="entry name" value="OSCP"/>
    <property type="match status" value="1"/>
</dbReference>
<evidence type="ECO:0000256" key="6">
    <source>
        <dbReference type="ARBA" id="ARBA00023196"/>
    </source>
</evidence>
<dbReference type="PANTHER" id="PTHR11910">
    <property type="entry name" value="ATP SYNTHASE DELTA CHAIN"/>
    <property type="match status" value="1"/>
</dbReference>
<dbReference type="GO" id="GO:0005886">
    <property type="term" value="C:plasma membrane"/>
    <property type="evidence" value="ECO:0007669"/>
    <property type="project" value="UniProtKB-SubCell"/>
</dbReference>
<name>A0A917XSY4_9BACI</name>
<dbReference type="NCBIfam" id="TIGR01145">
    <property type="entry name" value="ATP_synt_delta"/>
    <property type="match status" value="1"/>
</dbReference>
<dbReference type="HAMAP" id="MF_01416">
    <property type="entry name" value="ATP_synth_delta_bact"/>
    <property type="match status" value="1"/>
</dbReference>
<keyword evidence="3 8" id="KW-0375">Hydrogen ion transport</keyword>
<dbReference type="Proteomes" id="UP000624041">
    <property type="component" value="Unassembled WGS sequence"/>
</dbReference>
<reference evidence="9" key="2">
    <citation type="submission" date="2020-09" db="EMBL/GenBank/DDBJ databases">
        <authorList>
            <person name="Sun Q."/>
            <person name="Ohkuma M."/>
        </authorList>
    </citation>
    <scope>NUCLEOTIDE SEQUENCE</scope>
    <source>
        <strain evidence="9">JCM 17251</strain>
    </source>
</reference>
<gene>
    <name evidence="8 9" type="primary">atpH</name>
    <name evidence="9" type="ORF">GCM10007971_03400</name>
</gene>
<keyword evidence="2 8" id="KW-0813">Transport</keyword>
<dbReference type="PROSITE" id="PS00389">
    <property type="entry name" value="ATPASE_DELTA"/>
    <property type="match status" value="1"/>
</dbReference>
<dbReference type="InterPro" id="IPR020781">
    <property type="entry name" value="ATPase_OSCP/d_CS"/>
</dbReference>
<comment type="function">
    <text evidence="8">This protein is part of the stalk that links CF(0) to CF(1). It either transmits conformational changes from CF(0) to CF(1) or is implicated in proton conduction.</text>
</comment>
<comment type="similarity">
    <text evidence="8">Belongs to the ATPase delta chain family.</text>
</comment>
<keyword evidence="5 8" id="KW-0472">Membrane</keyword>